<dbReference type="EMBL" id="GGEC01051527">
    <property type="protein sequence ID" value="MBX32011.1"/>
    <property type="molecule type" value="Transcribed_RNA"/>
</dbReference>
<dbReference type="AlphaFoldDB" id="A0A2P2MP52"/>
<proteinExistence type="predicted"/>
<accession>A0A2P2MP52</accession>
<evidence type="ECO:0000313" key="1">
    <source>
        <dbReference type="EMBL" id="MBX32011.1"/>
    </source>
</evidence>
<name>A0A2P2MP52_RHIMU</name>
<reference evidence="1" key="1">
    <citation type="submission" date="2018-02" db="EMBL/GenBank/DDBJ databases">
        <title>Rhizophora mucronata_Transcriptome.</title>
        <authorList>
            <person name="Meera S.P."/>
            <person name="Sreeshan A."/>
            <person name="Augustine A."/>
        </authorList>
    </citation>
    <scope>NUCLEOTIDE SEQUENCE</scope>
    <source>
        <tissue evidence="1">Leaf</tissue>
    </source>
</reference>
<protein>
    <submittedName>
        <fullName evidence="1">Uncharacterized protein</fullName>
    </submittedName>
</protein>
<organism evidence="1">
    <name type="scientific">Rhizophora mucronata</name>
    <name type="common">Asiatic mangrove</name>
    <dbReference type="NCBI Taxonomy" id="61149"/>
    <lineage>
        <taxon>Eukaryota</taxon>
        <taxon>Viridiplantae</taxon>
        <taxon>Streptophyta</taxon>
        <taxon>Embryophyta</taxon>
        <taxon>Tracheophyta</taxon>
        <taxon>Spermatophyta</taxon>
        <taxon>Magnoliopsida</taxon>
        <taxon>eudicotyledons</taxon>
        <taxon>Gunneridae</taxon>
        <taxon>Pentapetalae</taxon>
        <taxon>rosids</taxon>
        <taxon>fabids</taxon>
        <taxon>Malpighiales</taxon>
        <taxon>Rhizophoraceae</taxon>
        <taxon>Rhizophora</taxon>
    </lineage>
</organism>
<sequence length="52" mass="6020">MRKTSSLLKGKWTRTLRGRDQHCDFSTQLVHEHCGILDFLLSSKAPLNMKAY</sequence>